<dbReference type="Gene3D" id="3.30.565.10">
    <property type="entry name" value="Histidine kinase-like ATPase, C-terminal domain"/>
    <property type="match status" value="1"/>
</dbReference>
<dbReference type="InterPro" id="IPR050267">
    <property type="entry name" value="Anti-sigma-factor_SerPK"/>
</dbReference>
<evidence type="ECO:0000313" key="3">
    <source>
        <dbReference type="EMBL" id="MDJ1645387.1"/>
    </source>
</evidence>
<dbReference type="CDD" id="cd16936">
    <property type="entry name" value="HATPase_RsbW-like"/>
    <property type="match status" value="1"/>
</dbReference>
<keyword evidence="1" id="KW-0418">Kinase</keyword>
<dbReference type="Pfam" id="PF13581">
    <property type="entry name" value="HATPase_c_2"/>
    <property type="match status" value="1"/>
</dbReference>
<keyword evidence="1" id="KW-0723">Serine/threonine-protein kinase</keyword>
<feature type="domain" description="Histidine kinase/HSP90-like ATPase" evidence="2">
    <location>
        <begin position="7"/>
        <end position="121"/>
    </location>
</feature>
<dbReference type="InterPro" id="IPR003594">
    <property type="entry name" value="HATPase_dom"/>
</dbReference>
<proteinExistence type="predicted"/>
<keyword evidence="3" id="KW-0547">Nucleotide-binding</keyword>
<evidence type="ECO:0000313" key="4">
    <source>
        <dbReference type="Proteomes" id="UP001237194"/>
    </source>
</evidence>
<gene>
    <name evidence="3" type="ORF">P5W92_34010</name>
</gene>
<dbReference type="PANTHER" id="PTHR35526">
    <property type="entry name" value="ANTI-SIGMA-F FACTOR RSBW-RELATED"/>
    <property type="match status" value="1"/>
</dbReference>
<dbReference type="GO" id="GO:0005524">
    <property type="term" value="F:ATP binding"/>
    <property type="evidence" value="ECO:0007669"/>
    <property type="project" value="UniProtKB-KW"/>
</dbReference>
<organism evidence="3 4">
    <name type="scientific">Streptomyces pakalii</name>
    <dbReference type="NCBI Taxonomy" id="3036494"/>
    <lineage>
        <taxon>Bacteria</taxon>
        <taxon>Bacillati</taxon>
        <taxon>Actinomycetota</taxon>
        <taxon>Actinomycetes</taxon>
        <taxon>Kitasatosporales</taxon>
        <taxon>Streptomycetaceae</taxon>
        <taxon>Streptomyces</taxon>
    </lineage>
</organism>
<dbReference type="PANTHER" id="PTHR35526:SF3">
    <property type="entry name" value="ANTI-SIGMA-F FACTOR RSBW"/>
    <property type="match status" value="1"/>
</dbReference>
<dbReference type="EMBL" id="JARWAF010000023">
    <property type="protein sequence ID" value="MDJ1645387.1"/>
    <property type="molecule type" value="Genomic_DNA"/>
</dbReference>
<dbReference type="InterPro" id="IPR036890">
    <property type="entry name" value="HATPase_C_sf"/>
</dbReference>
<keyword evidence="4" id="KW-1185">Reference proteome</keyword>
<evidence type="ECO:0000256" key="1">
    <source>
        <dbReference type="ARBA" id="ARBA00022527"/>
    </source>
</evidence>
<name>A0ABT7DHT5_9ACTN</name>
<dbReference type="RefSeq" id="WP_283901368.1">
    <property type="nucleotide sequence ID" value="NZ_JARWAF010000023.1"/>
</dbReference>
<comment type="caution">
    <text evidence="3">The sequence shown here is derived from an EMBL/GenBank/DDBJ whole genome shotgun (WGS) entry which is preliminary data.</text>
</comment>
<accession>A0ABT7DHT5</accession>
<protein>
    <submittedName>
        <fullName evidence="3">ATP-binding protein</fullName>
    </submittedName>
</protein>
<sequence>MTCLLLPPHPASVSAARRWAAPLLPADVRDGVVLVVSELVTNAVAADVAAGTVEDIEVELVVDPPRGHVHLSVTDASDRPLPPSPVCVAGDEEGGRGLLLLDVLADDHGWAPRPCGGKCVWALFRCRCATVERPLTAPDRVRCADAV</sequence>
<keyword evidence="1" id="KW-0808">Transferase</keyword>
<reference evidence="3 4" key="1">
    <citation type="submission" date="2023-04" db="EMBL/GenBank/DDBJ databases">
        <title>A novel species of the genus Streptomyces: Streptomyces pakalii sp. nov. isolated from a Mexican soil jungle.</title>
        <authorList>
            <person name="Chavez-Hernandez M.A."/>
            <person name="Ortiz-Alvarez J."/>
            <person name="Villa-Tanaca L."/>
            <person name="Hernandez-Rodriguez C."/>
        </authorList>
    </citation>
    <scope>NUCLEOTIDE SEQUENCE [LARGE SCALE GENOMIC DNA]</scope>
    <source>
        <strain evidence="3 4">ENCB-J15</strain>
    </source>
</reference>
<dbReference type="Proteomes" id="UP001237194">
    <property type="component" value="Unassembled WGS sequence"/>
</dbReference>
<keyword evidence="3" id="KW-0067">ATP-binding</keyword>
<evidence type="ECO:0000259" key="2">
    <source>
        <dbReference type="Pfam" id="PF13581"/>
    </source>
</evidence>